<dbReference type="Gene3D" id="2.120.10.30">
    <property type="entry name" value="TolB, C-terminal domain"/>
    <property type="match status" value="3"/>
</dbReference>
<gene>
    <name evidence="4" type="primary">yuxL_2</name>
    <name evidence="4" type="ORF">KDI_23580</name>
</gene>
<dbReference type="SUPFAM" id="SSF82171">
    <property type="entry name" value="DPP6 N-terminal domain-like"/>
    <property type="match status" value="1"/>
</dbReference>
<protein>
    <submittedName>
        <fullName evidence="4">Putative peptidase YuxL</fullName>
    </submittedName>
</protein>
<evidence type="ECO:0000256" key="2">
    <source>
        <dbReference type="ARBA" id="ARBA00022825"/>
    </source>
</evidence>
<evidence type="ECO:0000313" key="4">
    <source>
        <dbReference type="EMBL" id="GCF08794.1"/>
    </source>
</evidence>
<evidence type="ECO:0000256" key="1">
    <source>
        <dbReference type="ARBA" id="ARBA00022801"/>
    </source>
</evidence>
<keyword evidence="5" id="KW-1185">Reference proteome</keyword>
<evidence type="ECO:0000259" key="3">
    <source>
        <dbReference type="Pfam" id="PF00326"/>
    </source>
</evidence>
<dbReference type="Pfam" id="PF07676">
    <property type="entry name" value="PD40"/>
    <property type="match status" value="4"/>
</dbReference>
<dbReference type="Proteomes" id="UP000322530">
    <property type="component" value="Unassembled WGS sequence"/>
</dbReference>
<sequence length="619" mass="68845">MAITHTMTLDDLWLMQNMGEIALSPDGRRVAFVLSGSNKEKNSTFSTIYLLYLDAQGYAVSEPRPLTSGLKNDAHPIWAPDSRRLLFISNRENGSQLWQIDTDGGEARQLTNLFYGVSEAAWSPDGQQIAFTAPTLAALDDDVLLGRKSLDEGAKKALAEQECLRLRTVQRIYYRHDGLGIFQKYVHLFVMPAPKTVLETIDPSLIRRLSSGAYSYQQPQWTPDSQEIGVLRNPGERDGTFAIDLWAIEVATATARCLTEGNIEITTFSWSPDGQAAAVIGALDIIKHSPTLYRLYLVTRHGNEGDHPLCISPDFERDANINLSTVYGMPGPYRPQWSSDGQKLYFLATEAGCSHIYQLTVVWRSITQITSGPVVATFLSLFPDGGHLLVAQESADHPWELYLLTLTEEVGGEEERLTWLYDQWLAERCWGTSQRIIFTGAESKDIEGWLIKPVDACVDERYPLIVRIHGGPNFSYSVANAFDPYTQCLTGLGYAVFYCNPHGSTGYGEDFLNGSLGDWGGADFQDIMCGVDACIKLGVADPERLAVMGSSYGENDLRCSIEQADQFYAALKMIDKAPVEFVRIPASWHTGAEKPALALLAWEKTIAWFDKYLKAQPEQ</sequence>
<organism evidence="4 5">
    <name type="scientific">Dictyobacter arantiisoli</name>
    <dbReference type="NCBI Taxonomy" id="2014874"/>
    <lineage>
        <taxon>Bacteria</taxon>
        <taxon>Bacillati</taxon>
        <taxon>Chloroflexota</taxon>
        <taxon>Ktedonobacteria</taxon>
        <taxon>Ktedonobacterales</taxon>
        <taxon>Dictyobacteraceae</taxon>
        <taxon>Dictyobacter</taxon>
    </lineage>
</organism>
<dbReference type="PANTHER" id="PTHR42776:SF27">
    <property type="entry name" value="DIPEPTIDYL PEPTIDASE FAMILY MEMBER 6"/>
    <property type="match status" value="1"/>
</dbReference>
<dbReference type="EMBL" id="BIXY01000030">
    <property type="protein sequence ID" value="GCF08794.1"/>
    <property type="molecule type" value="Genomic_DNA"/>
</dbReference>
<dbReference type="OrthoDB" id="9812921at2"/>
<feature type="domain" description="Peptidase S9 prolyl oligopeptidase catalytic" evidence="3">
    <location>
        <begin position="482"/>
        <end position="553"/>
    </location>
</feature>
<evidence type="ECO:0000313" key="5">
    <source>
        <dbReference type="Proteomes" id="UP000322530"/>
    </source>
</evidence>
<name>A0A5A5TCZ3_9CHLR</name>
<dbReference type="Gene3D" id="3.40.50.1820">
    <property type="entry name" value="alpha/beta hydrolase"/>
    <property type="match status" value="2"/>
</dbReference>
<dbReference type="InterPro" id="IPR011659">
    <property type="entry name" value="WD40"/>
</dbReference>
<dbReference type="AlphaFoldDB" id="A0A5A5TCZ3"/>
<keyword evidence="2" id="KW-0720">Serine protease</keyword>
<reference evidence="4 5" key="1">
    <citation type="submission" date="2019-01" db="EMBL/GenBank/DDBJ databases">
        <title>Draft genome sequence of Dictyobacter sp. Uno17.</title>
        <authorList>
            <person name="Wang C.M."/>
            <person name="Zheng Y."/>
            <person name="Sakai Y."/>
            <person name="Abe K."/>
            <person name="Yokota A."/>
            <person name="Yabe S."/>
        </authorList>
    </citation>
    <scope>NUCLEOTIDE SEQUENCE [LARGE SCALE GENOMIC DNA]</scope>
    <source>
        <strain evidence="4 5">Uno17</strain>
    </source>
</reference>
<dbReference type="Pfam" id="PF00326">
    <property type="entry name" value="Peptidase_S9"/>
    <property type="match status" value="1"/>
</dbReference>
<dbReference type="InterPro" id="IPR029058">
    <property type="entry name" value="AB_hydrolase_fold"/>
</dbReference>
<dbReference type="GO" id="GO:0004252">
    <property type="term" value="F:serine-type endopeptidase activity"/>
    <property type="evidence" value="ECO:0007669"/>
    <property type="project" value="TreeGrafter"/>
</dbReference>
<dbReference type="InterPro" id="IPR001375">
    <property type="entry name" value="Peptidase_S9_cat"/>
</dbReference>
<comment type="caution">
    <text evidence="4">The sequence shown here is derived from an EMBL/GenBank/DDBJ whole genome shotgun (WGS) entry which is preliminary data.</text>
</comment>
<dbReference type="PANTHER" id="PTHR42776">
    <property type="entry name" value="SERINE PEPTIDASE S9 FAMILY MEMBER"/>
    <property type="match status" value="1"/>
</dbReference>
<dbReference type="SUPFAM" id="SSF53474">
    <property type="entry name" value="alpha/beta-Hydrolases"/>
    <property type="match status" value="1"/>
</dbReference>
<dbReference type="RefSeq" id="WP_149401765.1">
    <property type="nucleotide sequence ID" value="NZ_BIXY01000030.1"/>
</dbReference>
<proteinExistence type="predicted"/>
<keyword evidence="2" id="KW-0645">Protease</keyword>
<dbReference type="InterPro" id="IPR011042">
    <property type="entry name" value="6-blade_b-propeller_TolB-like"/>
</dbReference>
<dbReference type="GO" id="GO:0006508">
    <property type="term" value="P:proteolysis"/>
    <property type="evidence" value="ECO:0007669"/>
    <property type="project" value="InterPro"/>
</dbReference>
<accession>A0A5A5TCZ3</accession>
<keyword evidence="1" id="KW-0378">Hydrolase</keyword>